<reference evidence="4" key="1">
    <citation type="submission" date="2025-08" db="UniProtKB">
        <authorList>
            <consortium name="RefSeq"/>
        </authorList>
    </citation>
    <scope>IDENTIFICATION</scope>
</reference>
<name>A0A3Q0DHV8_CARSF</name>
<dbReference type="GO" id="GO:0005868">
    <property type="term" value="C:cytoplasmic dynein complex"/>
    <property type="evidence" value="ECO:0007669"/>
    <property type="project" value="TreeGrafter"/>
</dbReference>
<evidence type="ECO:0000313" key="3">
    <source>
        <dbReference type="Proteomes" id="UP000189704"/>
    </source>
</evidence>
<dbReference type="PANTHER" id="PTHR21255:SF64">
    <property type="entry name" value="DYNEIN LIGHT CHAIN TCTEX-TYPE 5"/>
    <property type="match status" value="1"/>
</dbReference>
<organism evidence="3 4">
    <name type="scientific">Carlito syrichta</name>
    <name type="common">Philippine tarsier</name>
    <name type="synonym">Tarsius syrichta</name>
    <dbReference type="NCBI Taxonomy" id="1868482"/>
    <lineage>
        <taxon>Eukaryota</taxon>
        <taxon>Metazoa</taxon>
        <taxon>Chordata</taxon>
        <taxon>Craniata</taxon>
        <taxon>Vertebrata</taxon>
        <taxon>Euteleostomi</taxon>
        <taxon>Mammalia</taxon>
        <taxon>Eutheria</taxon>
        <taxon>Euarchontoglires</taxon>
        <taxon>Primates</taxon>
        <taxon>Haplorrhini</taxon>
        <taxon>Tarsiiformes</taxon>
        <taxon>Tarsiidae</taxon>
        <taxon>Carlito</taxon>
    </lineage>
</organism>
<dbReference type="AlphaFoldDB" id="A0A3Q0DHV8"/>
<dbReference type="CTD" id="200132"/>
<dbReference type="STRING" id="1868482.ENSTSYP00000027417"/>
<dbReference type="Pfam" id="PF03645">
    <property type="entry name" value="Tctex-1"/>
    <property type="match status" value="1"/>
</dbReference>
<feature type="region of interest" description="Disordered" evidence="2">
    <location>
        <begin position="173"/>
        <end position="221"/>
    </location>
</feature>
<dbReference type="InterPro" id="IPR005334">
    <property type="entry name" value="Tctex-1-like"/>
</dbReference>
<dbReference type="GO" id="GO:0005737">
    <property type="term" value="C:cytoplasm"/>
    <property type="evidence" value="ECO:0007669"/>
    <property type="project" value="TreeGrafter"/>
</dbReference>
<dbReference type="PANTHER" id="PTHR21255">
    <property type="entry name" value="T-COMPLEX-ASSOCIATED-TESTIS-EXPRESSED 1/ DYNEIN LIGHT CHAIN"/>
    <property type="match status" value="1"/>
</dbReference>
<dbReference type="InterPro" id="IPR038586">
    <property type="entry name" value="Tctex-1-like_sf"/>
</dbReference>
<dbReference type="GO" id="GO:0007018">
    <property type="term" value="P:microtubule-based movement"/>
    <property type="evidence" value="ECO:0007669"/>
    <property type="project" value="TreeGrafter"/>
</dbReference>
<sequence length="346" mass="37122">MARGAAAKQGEVPVPCGRAVPQPRRPASQSRSTSAGREASCSGRGARPGGWVAPGPEGRESQGSGAVVGRLTPSVVHVCPGRPAFLDGAAGTTPEKKRPPGSPLRALLARGAGTAVLSPREREEGSAAPRLPGPGASLWEAAWPTPAHALCGDATARRALRPHRRPAVMMSDVAQDSAAGSWKTGGSVSSLSSRELPRKEARGRAKDSTSSVPYMDEPSQRDEVSRLTVQMENTYQLGPPKHFPVATVNHILKEVLTNYLQEEEYEPELCRQMTKTISEVIKAQVKDLMVPRYKLIVIVHIGQLSGQSILIGSRCLWDPKNDNFSSYVFRNCSLFALANVYAVYVE</sequence>
<dbReference type="RefSeq" id="XP_021561680.1">
    <property type="nucleotide sequence ID" value="XM_021706005.1"/>
</dbReference>
<dbReference type="CDD" id="cd21458">
    <property type="entry name" value="DLC-like_TCTEX1D1"/>
    <property type="match status" value="1"/>
</dbReference>
<dbReference type="GO" id="GO:0045505">
    <property type="term" value="F:dynein intermediate chain binding"/>
    <property type="evidence" value="ECO:0007669"/>
    <property type="project" value="TreeGrafter"/>
</dbReference>
<dbReference type="Proteomes" id="UP000189704">
    <property type="component" value="Unplaced"/>
</dbReference>
<feature type="region of interest" description="Disordered" evidence="2">
    <location>
        <begin position="84"/>
        <end position="104"/>
    </location>
</feature>
<feature type="region of interest" description="Disordered" evidence="2">
    <location>
        <begin position="1"/>
        <end position="68"/>
    </location>
</feature>
<evidence type="ECO:0000256" key="2">
    <source>
        <dbReference type="SAM" id="MobiDB-lite"/>
    </source>
</evidence>
<protein>
    <submittedName>
        <fullName evidence="4">Tctex1 domain-containing protein 1</fullName>
    </submittedName>
</protein>
<feature type="compositionally biased region" description="Polar residues" evidence="2">
    <location>
        <begin position="184"/>
        <end position="193"/>
    </location>
</feature>
<comment type="similarity">
    <text evidence="1">Belongs to the dynein light chain Tctex-type family.</text>
</comment>
<accession>A0A3Q0DHV8</accession>
<feature type="compositionally biased region" description="Basic and acidic residues" evidence="2">
    <location>
        <begin position="195"/>
        <end position="207"/>
    </location>
</feature>
<gene>
    <name evidence="4" type="primary">TCTEX1D1</name>
</gene>
<dbReference type="OrthoDB" id="10248487at2759"/>
<evidence type="ECO:0000313" key="4">
    <source>
        <dbReference type="RefSeq" id="XP_021561680.1"/>
    </source>
</evidence>
<dbReference type="Gene3D" id="3.30.1140.40">
    <property type="entry name" value="Tctex-1"/>
    <property type="match status" value="1"/>
</dbReference>
<keyword evidence="3" id="KW-1185">Reference proteome</keyword>
<dbReference type="KEGG" id="csyr:103274773"/>
<proteinExistence type="inferred from homology"/>
<dbReference type="GeneID" id="103274773"/>
<evidence type="ECO:0000256" key="1">
    <source>
        <dbReference type="ARBA" id="ARBA00005361"/>
    </source>
</evidence>